<feature type="region of interest" description="Disordered" evidence="1">
    <location>
        <begin position="136"/>
        <end position="162"/>
    </location>
</feature>
<feature type="region of interest" description="Disordered" evidence="1">
    <location>
        <begin position="206"/>
        <end position="230"/>
    </location>
</feature>
<dbReference type="InterPro" id="IPR036875">
    <property type="entry name" value="Znf_CCHC_sf"/>
</dbReference>
<dbReference type="Proteomes" id="UP000289738">
    <property type="component" value="Chromosome A05"/>
</dbReference>
<dbReference type="SUPFAM" id="SSF57756">
    <property type="entry name" value="Retrovirus zinc finger-like domains"/>
    <property type="match status" value="1"/>
</dbReference>
<reference evidence="3 4" key="1">
    <citation type="submission" date="2019-01" db="EMBL/GenBank/DDBJ databases">
        <title>Sequencing of cultivated peanut Arachis hypogaea provides insights into genome evolution and oil improvement.</title>
        <authorList>
            <person name="Chen X."/>
        </authorList>
    </citation>
    <scope>NUCLEOTIDE SEQUENCE [LARGE SCALE GENOMIC DNA]</scope>
    <source>
        <strain evidence="4">cv. Fuhuasheng</strain>
        <tissue evidence="3">Leaves</tissue>
    </source>
</reference>
<dbReference type="GO" id="GO:0003676">
    <property type="term" value="F:nucleic acid binding"/>
    <property type="evidence" value="ECO:0007669"/>
    <property type="project" value="InterPro"/>
</dbReference>
<sequence length="252" mass="28385">MYVGGEKSEIRRVNVDTINGFFINDLLRDIGYTMINKCYWLVPEMELNGGLKLLRSDKDIIEIYETALRNDSRICVYTEHPISLSEVVEEGDGNVASPSKGRKKICAKKTLTPRKKKPVPSQEYWQQLDTIPILPPHYKRPIGRPTKKRDTSRDAPKINLDPYRTKRKYSQIKCKYCLKEGHNSRSCKAKKEAMAAAATAADATAHGQNSSAATTAHVPPANVAQDEDDERMDEMYWERGCRGRGSLGCCSS</sequence>
<evidence type="ECO:0000313" key="3">
    <source>
        <dbReference type="EMBL" id="RYR59612.1"/>
    </source>
</evidence>
<dbReference type="Pfam" id="PF26130">
    <property type="entry name" value="PB1-like"/>
    <property type="match status" value="1"/>
</dbReference>
<comment type="caution">
    <text evidence="3">The sequence shown here is derived from an EMBL/GenBank/DDBJ whole genome shotgun (WGS) entry which is preliminary data.</text>
</comment>
<name>A0A445D8W3_ARAHY</name>
<dbReference type="GO" id="GO:0008270">
    <property type="term" value="F:zinc ion binding"/>
    <property type="evidence" value="ECO:0007669"/>
    <property type="project" value="InterPro"/>
</dbReference>
<feature type="domain" description="PB1-like" evidence="2">
    <location>
        <begin position="2"/>
        <end position="80"/>
    </location>
</feature>
<evidence type="ECO:0000259" key="2">
    <source>
        <dbReference type="Pfam" id="PF26130"/>
    </source>
</evidence>
<feature type="compositionally biased region" description="Basic residues" evidence="1">
    <location>
        <begin position="137"/>
        <end position="147"/>
    </location>
</feature>
<organism evidence="3 4">
    <name type="scientific">Arachis hypogaea</name>
    <name type="common">Peanut</name>
    <dbReference type="NCBI Taxonomy" id="3818"/>
    <lineage>
        <taxon>Eukaryota</taxon>
        <taxon>Viridiplantae</taxon>
        <taxon>Streptophyta</taxon>
        <taxon>Embryophyta</taxon>
        <taxon>Tracheophyta</taxon>
        <taxon>Spermatophyta</taxon>
        <taxon>Magnoliopsida</taxon>
        <taxon>eudicotyledons</taxon>
        <taxon>Gunneridae</taxon>
        <taxon>Pentapetalae</taxon>
        <taxon>rosids</taxon>
        <taxon>fabids</taxon>
        <taxon>Fabales</taxon>
        <taxon>Fabaceae</taxon>
        <taxon>Papilionoideae</taxon>
        <taxon>50 kb inversion clade</taxon>
        <taxon>dalbergioids sensu lato</taxon>
        <taxon>Dalbergieae</taxon>
        <taxon>Pterocarpus clade</taxon>
        <taxon>Arachis</taxon>
    </lineage>
</organism>
<dbReference type="InterPro" id="IPR058594">
    <property type="entry name" value="PB1-like_dom_pln"/>
</dbReference>
<evidence type="ECO:0000256" key="1">
    <source>
        <dbReference type="SAM" id="MobiDB-lite"/>
    </source>
</evidence>
<keyword evidence="4" id="KW-1185">Reference proteome</keyword>
<dbReference type="EMBL" id="SDMP01000005">
    <property type="protein sequence ID" value="RYR59612.1"/>
    <property type="molecule type" value="Genomic_DNA"/>
</dbReference>
<accession>A0A445D8W3</accession>
<proteinExistence type="predicted"/>
<gene>
    <name evidence="3" type="ORF">Ahy_A05g025510</name>
</gene>
<dbReference type="AlphaFoldDB" id="A0A445D8W3"/>
<protein>
    <recommendedName>
        <fullName evidence="2">PB1-like domain-containing protein</fullName>
    </recommendedName>
</protein>
<evidence type="ECO:0000313" key="4">
    <source>
        <dbReference type="Proteomes" id="UP000289738"/>
    </source>
</evidence>